<dbReference type="AlphaFoldDB" id="A0A840MGB6"/>
<sequence>MLSPTSFQAHFQHQLIPFRATWAVHCPIWVSIGGENVKIALFERGFLTNLGFLG</sequence>
<name>A0A840MGB6_9PROT</name>
<comment type="caution">
    <text evidence="1">The sequence shown here is derived from an EMBL/GenBank/DDBJ whole genome shotgun (WGS) entry which is preliminary data.</text>
</comment>
<dbReference type="EMBL" id="JACHHY010000008">
    <property type="protein sequence ID" value="MBB5018284.1"/>
    <property type="molecule type" value="Genomic_DNA"/>
</dbReference>
<protein>
    <submittedName>
        <fullName evidence="1">Uncharacterized protein</fullName>
    </submittedName>
</protein>
<gene>
    <name evidence="1" type="ORF">HNQ59_001572</name>
</gene>
<evidence type="ECO:0000313" key="1">
    <source>
        <dbReference type="EMBL" id="MBB5018284.1"/>
    </source>
</evidence>
<proteinExistence type="predicted"/>
<accession>A0A840MGB6</accession>
<reference evidence="1 2" key="1">
    <citation type="submission" date="2020-08" db="EMBL/GenBank/DDBJ databases">
        <title>Genomic Encyclopedia of Type Strains, Phase IV (KMG-IV): sequencing the most valuable type-strain genomes for metagenomic binning, comparative biology and taxonomic classification.</title>
        <authorList>
            <person name="Goeker M."/>
        </authorList>
    </citation>
    <scope>NUCLEOTIDE SEQUENCE [LARGE SCALE GENOMIC DNA]</scope>
    <source>
        <strain evidence="1 2">DSM 27165</strain>
    </source>
</reference>
<evidence type="ECO:0000313" key="2">
    <source>
        <dbReference type="Proteomes" id="UP000575898"/>
    </source>
</evidence>
<keyword evidence="2" id="KW-1185">Reference proteome</keyword>
<organism evidence="1 2">
    <name type="scientific">Chitinivorax tropicus</name>
    <dbReference type="NCBI Taxonomy" id="714531"/>
    <lineage>
        <taxon>Bacteria</taxon>
        <taxon>Pseudomonadati</taxon>
        <taxon>Pseudomonadota</taxon>
        <taxon>Betaproteobacteria</taxon>
        <taxon>Chitinivorax</taxon>
    </lineage>
</organism>
<dbReference type="Proteomes" id="UP000575898">
    <property type="component" value="Unassembled WGS sequence"/>
</dbReference>